<reference evidence="1 2" key="1">
    <citation type="journal article" date="2024" name="Commun. Biol.">
        <title>Comparative genomic analysis of thermophilic fungi reveals convergent evolutionary adaptations and gene losses.</title>
        <authorList>
            <person name="Steindorff A.S."/>
            <person name="Aguilar-Pontes M.V."/>
            <person name="Robinson A.J."/>
            <person name="Andreopoulos B."/>
            <person name="LaButti K."/>
            <person name="Kuo A."/>
            <person name="Mondo S."/>
            <person name="Riley R."/>
            <person name="Otillar R."/>
            <person name="Haridas S."/>
            <person name="Lipzen A."/>
            <person name="Grimwood J."/>
            <person name="Schmutz J."/>
            <person name="Clum A."/>
            <person name="Reid I.D."/>
            <person name="Moisan M.C."/>
            <person name="Butler G."/>
            <person name="Nguyen T.T.M."/>
            <person name="Dewar K."/>
            <person name="Conant G."/>
            <person name="Drula E."/>
            <person name="Henrissat B."/>
            <person name="Hansel C."/>
            <person name="Singer S."/>
            <person name="Hutchinson M.I."/>
            <person name="de Vries R.P."/>
            <person name="Natvig D.O."/>
            <person name="Powell A.J."/>
            <person name="Tsang A."/>
            <person name="Grigoriev I.V."/>
        </authorList>
    </citation>
    <scope>NUCLEOTIDE SEQUENCE [LARGE SCALE GENOMIC DNA]</scope>
    <source>
        <strain evidence="1 2">CBS 494.80</strain>
    </source>
</reference>
<sequence>MDGIISLEAKHVAQPLQHILALRTIRAHKGIWLSASNPESMRRADSNGIDLLLIIIRHLISYGYDKSFLSTAAASAVLDAAGKDLGWDEEVDWRIKGHLLGILQTPSNSPSLDKLMVSVELQSLFFTHPQFHIIQSSVFSSNNEGKTWTKSELGRHDCGMANRFIIDDNSSIPQQIYQRFSWTSSKGNSKTWYRGICTKPPFLILCLRVTKSNFDQRTLETLELELPAGQMQPGKQTWAFGMHQLRFRLCAIVLTKARGNGNGPQNEQVRLYGDSGEVILSELESRGEAIPWVVGCGLYTLFYRRICTYDGWPTAKDIEDAA</sequence>
<organism evidence="1 2">
    <name type="scientific">Oculimacula yallundae</name>
    <dbReference type="NCBI Taxonomy" id="86028"/>
    <lineage>
        <taxon>Eukaryota</taxon>
        <taxon>Fungi</taxon>
        <taxon>Dikarya</taxon>
        <taxon>Ascomycota</taxon>
        <taxon>Pezizomycotina</taxon>
        <taxon>Leotiomycetes</taxon>
        <taxon>Helotiales</taxon>
        <taxon>Ploettnerulaceae</taxon>
        <taxon>Oculimacula</taxon>
    </lineage>
</organism>
<proteinExistence type="predicted"/>
<evidence type="ECO:0000313" key="2">
    <source>
        <dbReference type="Proteomes" id="UP001595075"/>
    </source>
</evidence>
<protein>
    <submittedName>
        <fullName evidence="1">Uncharacterized protein</fullName>
    </submittedName>
</protein>
<accession>A0ABR4BSY5</accession>
<gene>
    <name evidence="1" type="ORF">VTL71DRAFT_9406</name>
</gene>
<dbReference type="EMBL" id="JAZHXI010000021">
    <property type="protein sequence ID" value="KAL2060764.1"/>
    <property type="molecule type" value="Genomic_DNA"/>
</dbReference>
<name>A0ABR4BSY5_9HELO</name>
<keyword evidence="2" id="KW-1185">Reference proteome</keyword>
<evidence type="ECO:0000313" key="1">
    <source>
        <dbReference type="EMBL" id="KAL2060764.1"/>
    </source>
</evidence>
<comment type="caution">
    <text evidence="1">The sequence shown here is derived from an EMBL/GenBank/DDBJ whole genome shotgun (WGS) entry which is preliminary data.</text>
</comment>
<dbReference type="Proteomes" id="UP001595075">
    <property type="component" value="Unassembled WGS sequence"/>
</dbReference>